<dbReference type="Proteomes" id="UP000824988">
    <property type="component" value="Chromosome"/>
</dbReference>
<gene>
    <name evidence="2" type="ORF">MoryE10_26480</name>
</gene>
<organism evidence="2 3">
    <name type="scientific">Methylogaea oryzae</name>
    <dbReference type="NCBI Taxonomy" id="1295382"/>
    <lineage>
        <taxon>Bacteria</taxon>
        <taxon>Pseudomonadati</taxon>
        <taxon>Pseudomonadota</taxon>
        <taxon>Gammaproteobacteria</taxon>
        <taxon>Methylococcales</taxon>
        <taxon>Methylococcaceae</taxon>
        <taxon>Methylogaea</taxon>
    </lineage>
</organism>
<evidence type="ECO:0000313" key="3">
    <source>
        <dbReference type="Proteomes" id="UP000824988"/>
    </source>
</evidence>
<keyword evidence="3" id="KW-1185">Reference proteome</keyword>
<dbReference type="KEGG" id="moz:MoryE10_26480"/>
<evidence type="ECO:0000256" key="1">
    <source>
        <dbReference type="SAM" id="Phobius"/>
    </source>
</evidence>
<proteinExistence type="predicted"/>
<reference evidence="2" key="1">
    <citation type="submission" date="2019-06" db="EMBL/GenBank/DDBJ databases">
        <title>Complete genome sequence of Methylogaea oryzae strain JCM16910.</title>
        <authorList>
            <person name="Asakawa S."/>
        </authorList>
    </citation>
    <scope>NUCLEOTIDE SEQUENCE</scope>
    <source>
        <strain evidence="2">E10</strain>
    </source>
</reference>
<keyword evidence="1" id="KW-0472">Membrane</keyword>
<protein>
    <submittedName>
        <fullName evidence="2">Uncharacterized protein</fullName>
    </submittedName>
</protein>
<dbReference type="EMBL" id="AP019782">
    <property type="protein sequence ID" value="BBL72042.1"/>
    <property type="molecule type" value="Genomic_DNA"/>
</dbReference>
<keyword evidence="1" id="KW-0812">Transmembrane</keyword>
<sequence length="64" mass="6703">MQALKADNQRSHWMAFGLIFSGFALAGFLAWLGKDWLAGVTLGTTLTGTIAGFIQGNTKSGKAG</sequence>
<dbReference type="AlphaFoldDB" id="A0A8D4VT07"/>
<keyword evidence="1" id="KW-1133">Transmembrane helix</keyword>
<accession>A0A8D4VT07</accession>
<dbReference type="RefSeq" id="WP_054773351.1">
    <property type="nucleotide sequence ID" value="NZ_AP019782.1"/>
</dbReference>
<evidence type="ECO:0000313" key="2">
    <source>
        <dbReference type="EMBL" id="BBL72042.1"/>
    </source>
</evidence>
<feature type="transmembrane region" description="Helical" evidence="1">
    <location>
        <begin position="36"/>
        <end position="54"/>
    </location>
</feature>
<feature type="transmembrane region" description="Helical" evidence="1">
    <location>
        <begin position="12"/>
        <end position="30"/>
    </location>
</feature>
<name>A0A8D4VT07_9GAMM</name>